<keyword evidence="1 4" id="KW-0479">Metal-binding</keyword>
<name>A0A8C6XAH7_NAJNA</name>
<evidence type="ECO:0000256" key="5">
    <source>
        <dbReference type="PIRSR" id="PIRSR604808-3"/>
    </source>
</evidence>
<organism evidence="6 7">
    <name type="scientific">Naja naja</name>
    <name type="common">Indian cobra</name>
    <dbReference type="NCBI Taxonomy" id="35670"/>
    <lineage>
        <taxon>Eukaryota</taxon>
        <taxon>Metazoa</taxon>
        <taxon>Chordata</taxon>
        <taxon>Craniata</taxon>
        <taxon>Vertebrata</taxon>
        <taxon>Euteleostomi</taxon>
        <taxon>Lepidosauria</taxon>
        <taxon>Squamata</taxon>
        <taxon>Bifurcata</taxon>
        <taxon>Unidentata</taxon>
        <taxon>Episquamata</taxon>
        <taxon>Toxicofera</taxon>
        <taxon>Serpentes</taxon>
        <taxon>Colubroidea</taxon>
        <taxon>Elapidae</taxon>
        <taxon>Elapinae</taxon>
        <taxon>Naja</taxon>
    </lineage>
</organism>
<keyword evidence="7" id="KW-1185">Reference proteome</keyword>
<evidence type="ECO:0000256" key="4">
    <source>
        <dbReference type="PIRSR" id="PIRSR604808-2"/>
    </source>
</evidence>
<dbReference type="PANTHER" id="PTHR22748">
    <property type="entry name" value="AP ENDONUCLEASE"/>
    <property type="match status" value="1"/>
</dbReference>
<evidence type="ECO:0000256" key="1">
    <source>
        <dbReference type="ARBA" id="ARBA00022723"/>
    </source>
</evidence>
<dbReference type="GO" id="GO:0046872">
    <property type="term" value="F:metal ion binding"/>
    <property type="evidence" value="ECO:0007669"/>
    <property type="project" value="UniProtKB-KW"/>
</dbReference>
<dbReference type="Proteomes" id="UP000694559">
    <property type="component" value="Unplaced"/>
</dbReference>
<keyword evidence="4" id="KW-0464">Manganese</keyword>
<reference evidence="6" key="1">
    <citation type="submission" date="2025-08" db="UniProtKB">
        <authorList>
            <consortium name="Ensembl"/>
        </authorList>
    </citation>
    <scope>IDENTIFICATION</scope>
</reference>
<feature type="binding site" evidence="4">
    <location>
        <position position="43"/>
    </location>
    <ligand>
        <name>Mg(2+)</name>
        <dbReference type="ChEBI" id="CHEBI:18420"/>
        <label>1</label>
    </ligand>
</feature>
<dbReference type="OrthoDB" id="9909359at2759"/>
<proteinExistence type="predicted"/>
<feature type="binding site" evidence="4">
    <location>
        <position position="126"/>
    </location>
    <ligand>
        <name>Mg(2+)</name>
        <dbReference type="ChEBI" id="CHEBI:18420"/>
        <label>1</label>
    </ligand>
</feature>
<evidence type="ECO:0000256" key="3">
    <source>
        <dbReference type="ARBA" id="ARBA00022842"/>
    </source>
</evidence>
<dbReference type="GeneTree" id="ENSGT00960000189322"/>
<dbReference type="GO" id="GO:0003906">
    <property type="term" value="F:DNA-(apurinic or apyrimidinic site) endonuclease activity"/>
    <property type="evidence" value="ECO:0007669"/>
    <property type="project" value="TreeGrafter"/>
</dbReference>
<sequence length="213" mass="24875">EIIMEQGLKLVLINVNGLNIPTKRRRMLSKIEKQKMDVVCLQEVHIKKQDESLLQYKKLGKLYTTLAEEKESGRIILIVELFVGRKSILLVGIYAPNKNQSEFYKNTHDKIIELGNQNVCVIGDYNTIVDIQKDYTSEQKCKFKRNILPKAFFEMSEELNLMDLWRTLNPGVTQFTFYSNPHKSWSRIDMQLEDKKAIKPQAQMAYQENSTKI</sequence>
<feature type="binding site" evidence="4">
    <location>
        <position position="14"/>
    </location>
    <ligand>
        <name>Mg(2+)</name>
        <dbReference type="ChEBI" id="CHEBI:18420"/>
        <label>1</label>
    </ligand>
</feature>
<dbReference type="InterPro" id="IPR036691">
    <property type="entry name" value="Endo/exonu/phosph_ase_sf"/>
</dbReference>
<dbReference type="GO" id="GO:0005634">
    <property type="term" value="C:nucleus"/>
    <property type="evidence" value="ECO:0007669"/>
    <property type="project" value="TreeGrafter"/>
</dbReference>
<dbReference type="AlphaFoldDB" id="A0A8C6XAH7"/>
<dbReference type="OMA" id="EIWINDI"/>
<dbReference type="Ensembl" id="ENSNNAT00000011898.1">
    <property type="protein sequence ID" value="ENSNNAP00000011376.1"/>
    <property type="gene ID" value="ENSNNAG00000007619.1"/>
</dbReference>
<dbReference type="InterPro" id="IPR004808">
    <property type="entry name" value="AP_endonuc_1"/>
</dbReference>
<evidence type="ECO:0000313" key="6">
    <source>
        <dbReference type="Ensembl" id="ENSNNAP00000011376.1"/>
    </source>
</evidence>
<reference evidence="6" key="2">
    <citation type="submission" date="2025-09" db="UniProtKB">
        <authorList>
            <consortium name="Ensembl"/>
        </authorList>
    </citation>
    <scope>IDENTIFICATION</scope>
</reference>
<accession>A0A8C6XAH7</accession>
<feature type="binding site" evidence="4">
    <location>
        <position position="124"/>
    </location>
    <ligand>
        <name>Mg(2+)</name>
        <dbReference type="ChEBI" id="CHEBI:18420"/>
        <label>1</label>
    </ligand>
</feature>
<evidence type="ECO:0000313" key="7">
    <source>
        <dbReference type="Proteomes" id="UP000694559"/>
    </source>
</evidence>
<protein>
    <recommendedName>
        <fullName evidence="8">Endonuclease/exonuclease/phosphatase domain-containing protein</fullName>
    </recommendedName>
</protein>
<evidence type="ECO:0008006" key="8">
    <source>
        <dbReference type="Google" id="ProtNLM"/>
    </source>
</evidence>
<dbReference type="GO" id="GO:0006284">
    <property type="term" value="P:base-excision repair"/>
    <property type="evidence" value="ECO:0007669"/>
    <property type="project" value="TreeGrafter"/>
</dbReference>
<feature type="site" description="Transition state stabilizer" evidence="5">
    <location>
        <position position="126"/>
    </location>
</feature>
<dbReference type="GO" id="GO:0008311">
    <property type="term" value="F:double-stranded DNA 3'-5' DNA exonuclease activity"/>
    <property type="evidence" value="ECO:0007669"/>
    <property type="project" value="TreeGrafter"/>
</dbReference>
<dbReference type="Gene3D" id="3.60.10.10">
    <property type="entry name" value="Endonuclease/exonuclease/phosphatase"/>
    <property type="match status" value="1"/>
</dbReference>
<keyword evidence="3 4" id="KW-0460">Magnesium</keyword>
<keyword evidence="2" id="KW-0378">Hydrolase</keyword>
<evidence type="ECO:0000256" key="2">
    <source>
        <dbReference type="ARBA" id="ARBA00022801"/>
    </source>
</evidence>
<dbReference type="PANTHER" id="PTHR22748:SF27">
    <property type="entry name" value="DNA-(APURINIC OR APYRIMIDINIC SITE) ENDONUCLEASE 2"/>
    <property type="match status" value="1"/>
</dbReference>
<comment type="cofactor">
    <cofactor evidence="4">
        <name>Mg(2+)</name>
        <dbReference type="ChEBI" id="CHEBI:18420"/>
    </cofactor>
    <cofactor evidence="4">
        <name>Mn(2+)</name>
        <dbReference type="ChEBI" id="CHEBI:29035"/>
    </cofactor>
    <text evidence="4">Probably binds two magnesium or manganese ions per subunit.</text>
</comment>
<dbReference type="SUPFAM" id="SSF56219">
    <property type="entry name" value="DNase I-like"/>
    <property type="match status" value="1"/>
</dbReference>
<dbReference type="GO" id="GO:0008081">
    <property type="term" value="F:phosphoric diester hydrolase activity"/>
    <property type="evidence" value="ECO:0007669"/>
    <property type="project" value="TreeGrafter"/>
</dbReference>